<protein>
    <submittedName>
        <fullName evidence="3">Acid phosphatase-like protein</fullName>
    </submittedName>
</protein>
<dbReference type="GeneID" id="19255400"/>
<evidence type="ECO:0000313" key="4">
    <source>
        <dbReference type="Proteomes" id="UP000002498"/>
    </source>
</evidence>
<dbReference type="Proteomes" id="UP000002498">
    <property type="component" value="Unassembled WGS sequence"/>
</dbReference>
<dbReference type="KEGG" id="maj:MAA_01114"/>
<dbReference type="HOGENOM" id="CLU_027362_1_0_1"/>
<keyword evidence="4" id="KW-1185">Reference proteome</keyword>
<gene>
    <name evidence="3" type="ORF">MAA_01114</name>
</gene>
<keyword evidence="1" id="KW-0175">Coiled coil</keyword>
<evidence type="ECO:0000256" key="2">
    <source>
        <dbReference type="SAM" id="MobiDB-lite"/>
    </source>
</evidence>
<feature type="compositionally biased region" description="Basic and acidic residues" evidence="2">
    <location>
        <begin position="521"/>
        <end position="533"/>
    </location>
</feature>
<reference evidence="3 4" key="1">
    <citation type="journal article" date="2011" name="PLoS Genet.">
        <title>Genome sequencing and comparative transcriptomics of the model entomopathogenic fungi Metarhizium anisopliae and M. acridum.</title>
        <authorList>
            <person name="Gao Q."/>
            <person name="Jin K."/>
            <person name="Ying S.H."/>
            <person name="Zhang Y."/>
            <person name="Xiao G."/>
            <person name="Shang Y."/>
            <person name="Duan Z."/>
            <person name="Hu X."/>
            <person name="Xie X.Q."/>
            <person name="Zhou G."/>
            <person name="Peng G."/>
            <person name="Luo Z."/>
            <person name="Huang W."/>
            <person name="Wang B."/>
            <person name="Fang W."/>
            <person name="Wang S."/>
            <person name="Zhong Y."/>
            <person name="Ma L.J."/>
            <person name="St Leger R.J."/>
            <person name="Zhao G.P."/>
            <person name="Pei Y."/>
            <person name="Feng M.G."/>
            <person name="Xia Y."/>
            <person name="Wang C."/>
        </authorList>
    </citation>
    <scope>NUCLEOTIDE SEQUENCE [LARGE SCALE GENOMIC DNA]</scope>
    <source>
        <strain evidence="4">ARSEF 23 / ATCC MYA-3075</strain>
    </source>
</reference>
<dbReference type="EMBL" id="ADNJ02000008">
    <property type="protein sequence ID" value="EFZ04040.1"/>
    <property type="molecule type" value="Genomic_DNA"/>
</dbReference>
<comment type="caution">
    <text evidence="3">The sequence shown here is derived from an EMBL/GenBank/DDBJ whole genome shotgun (WGS) entry which is preliminary data.</text>
</comment>
<dbReference type="AlphaFoldDB" id="E9EMM1"/>
<feature type="region of interest" description="Disordered" evidence="2">
    <location>
        <begin position="500"/>
        <end position="552"/>
    </location>
</feature>
<accession>E9EMM1</accession>
<dbReference type="RefSeq" id="XP_007817303.1">
    <property type="nucleotide sequence ID" value="XM_007819112.1"/>
</dbReference>
<evidence type="ECO:0000313" key="3">
    <source>
        <dbReference type="EMBL" id="EFZ04040.1"/>
    </source>
</evidence>
<sequence>MNTSLTDAAPLDKDRLGRLGQVQDYSKSKSPTCIKTGKDRGFVYSGTTKQAHISNSFCPPLHHHVAKWEVPSEDTVSWFSAIIMTCWSPFTSCFEREPYYSSEKRPSMIVHNQPSFQPRPVAVTEAGYPDAVWKQGPPRKSFGSSRTSFTGRNRFWSEGSPRRPLISAPSDFRHLQSGSFQFPPDVSPSNCQPSPRQYQCHEDEFAEHESCFRPLELSIYSTDRHISPLLPHFEVPRITTPPPPPAYCAERSEDCHQLSLQRSHTSISFHVPRRHHVDASPSVTEEELPPQIPAKSRYRVRAYTGPEVEAIKERVASALIEVDILQKQIDNVIERQSIYVNSRPSTAHSIARVHDLEPMPSIPALPPAAPSFAERLNADVERPQTAPIKTSVNATLSHRKTAPEDNFRATMKQNQAMCESQILPPPLPLVLRPPLRKKKSFSRVSTWLFPGQDQGKTVGFDAVTNKPGPVKNKGGFYQIVSSKGTVGQLSCESIDSISTWQTGDEQHTTPSISSRESTPASKHEEHHEIERRATFGKSDARIGQPPVGVVAR</sequence>
<proteinExistence type="predicted"/>
<organism evidence="3 4">
    <name type="scientific">Metarhizium robertsii (strain ARSEF 23 / ATCC MYA-3075)</name>
    <name type="common">Metarhizium anisopliae (strain ARSEF 23)</name>
    <dbReference type="NCBI Taxonomy" id="655844"/>
    <lineage>
        <taxon>Eukaryota</taxon>
        <taxon>Fungi</taxon>
        <taxon>Dikarya</taxon>
        <taxon>Ascomycota</taxon>
        <taxon>Pezizomycotina</taxon>
        <taxon>Sordariomycetes</taxon>
        <taxon>Hypocreomycetidae</taxon>
        <taxon>Hypocreales</taxon>
        <taxon>Clavicipitaceae</taxon>
        <taxon>Metarhizium</taxon>
    </lineage>
</organism>
<feature type="compositionally biased region" description="Polar residues" evidence="2">
    <location>
        <begin position="500"/>
        <end position="520"/>
    </location>
</feature>
<feature type="coiled-coil region" evidence="1">
    <location>
        <begin position="308"/>
        <end position="335"/>
    </location>
</feature>
<name>E9EMM1_METRA</name>
<evidence type="ECO:0000256" key="1">
    <source>
        <dbReference type="SAM" id="Coils"/>
    </source>
</evidence>
<dbReference type="OrthoDB" id="4938577at2759"/>
<reference evidence="3 4" key="2">
    <citation type="journal article" date="2014" name="Proc. Natl. Acad. Sci. U.S.A.">
        <title>Trajectory and genomic determinants of fungal-pathogen speciation and host adaptation.</title>
        <authorList>
            <person name="Hu X."/>
            <person name="Xiao G."/>
            <person name="Zheng P."/>
            <person name="Shang Y."/>
            <person name="Su Y."/>
            <person name="Zhang X."/>
            <person name="Liu X."/>
            <person name="Zhan S."/>
            <person name="St Leger R.J."/>
            <person name="Wang C."/>
        </authorList>
    </citation>
    <scope>GENOME REANNOTATION</scope>
    <source>
        <strain evidence="4">ARSEF 23 / ATCC MYA-3075</strain>
    </source>
</reference>